<feature type="region of interest" description="Disordered" evidence="1">
    <location>
        <begin position="233"/>
        <end position="281"/>
    </location>
</feature>
<accession>A0ABX1VC42</accession>
<gene>
    <name evidence="2" type="ORF">LzC2_17500</name>
</gene>
<dbReference type="EMBL" id="WTPX01000045">
    <property type="protein sequence ID" value="NNJ25677.1"/>
    <property type="molecule type" value="Genomic_DNA"/>
</dbReference>
<dbReference type="Proteomes" id="UP000609651">
    <property type="component" value="Unassembled WGS sequence"/>
</dbReference>
<keyword evidence="3" id="KW-1185">Reference proteome</keyword>
<organism evidence="2 3">
    <name type="scientific">Alienimonas chondri</name>
    <dbReference type="NCBI Taxonomy" id="2681879"/>
    <lineage>
        <taxon>Bacteria</taxon>
        <taxon>Pseudomonadati</taxon>
        <taxon>Planctomycetota</taxon>
        <taxon>Planctomycetia</taxon>
        <taxon>Planctomycetales</taxon>
        <taxon>Planctomycetaceae</taxon>
        <taxon>Alienimonas</taxon>
    </lineage>
</organism>
<protein>
    <submittedName>
        <fullName evidence="2">Uncharacterized protein</fullName>
    </submittedName>
</protein>
<sequence length="281" mass="31206">MREPRPPDIPVGRPFFVSPRPPTAVSHLAPDDIGFSELLLTAYQDVKVGDYWVVEVLDRATRLLHEGLRDGSVHDAAVRLADEAGVFDDAPSLLDFGQFSTDDLDRLLRDGKFRYGRKSERQLVMYDICRQCDGYAAAAPLGDPWLELNVRSFFDEAGKRPAVYTNDTAGMDRLASDMAAVMLHQAMHVEGFLHPDHTGDWFEYAVGGPYYRTLPAIAQQAFYIVNDDRFRGTGHTPSRTRNRPAGCAGVGCRPQATPQNPTPGGAAVLLDSSDERARRQW</sequence>
<evidence type="ECO:0000313" key="3">
    <source>
        <dbReference type="Proteomes" id="UP000609651"/>
    </source>
</evidence>
<proteinExistence type="predicted"/>
<evidence type="ECO:0000313" key="2">
    <source>
        <dbReference type="EMBL" id="NNJ25677.1"/>
    </source>
</evidence>
<evidence type="ECO:0000256" key="1">
    <source>
        <dbReference type="SAM" id="MobiDB-lite"/>
    </source>
</evidence>
<name>A0ABX1VC42_9PLAN</name>
<reference evidence="2 3" key="1">
    <citation type="journal article" date="2020" name="Syst. Appl. Microbiol.">
        <title>Alienimonas chondri sp. nov., a novel planctomycete isolated from the biofilm of the red alga Chondrus crispus.</title>
        <authorList>
            <person name="Vitorino I."/>
            <person name="Albuquerque L."/>
            <person name="Wiegand S."/>
            <person name="Kallscheuer N."/>
            <person name="da Costa M.S."/>
            <person name="Lobo-da-Cunha A."/>
            <person name="Jogler C."/>
            <person name="Lage O.M."/>
        </authorList>
    </citation>
    <scope>NUCLEOTIDE SEQUENCE [LARGE SCALE GENOMIC DNA]</scope>
    <source>
        <strain evidence="2 3">LzC2</strain>
    </source>
</reference>
<comment type="caution">
    <text evidence="2">The sequence shown here is derived from an EMBL/GenBank/DDBJ whole genome shotgun (WGS) entry which is preliminary data.</text>
</comment>